<proteinExistence type="predicted"/>
<organism evidence="1 2">
    <name type="scientific">Fundidesulfovibrio magnetotacticus</name>
    <dbReference type="NCBI Taxonomy" id="2730080"/>
    <lineage>
        <taxon>Bacteria</taxon>
        <taxon>Pseudomonadati</taxon>
        <taxon>Thermodesulfobacteriota</taxon>
        <taxon>Desulfovibrionia</taxon>
        <taxon>Desulfovibrionales</taxon>
        <taxon>Desulfovibrionaceae</taxon>
        <taxon>Fundidesulfovibrio</taxon>
    </lineage>
</organism>
<accession>A0A6V8LSL8</accession>
<protein>
    <submittedName>
        <fullName evidence="1">Uncharacterized protein</fullName>
    </submittedName>
</protein>
<dbReference type="EMBL" id="BLTE01000005">
    <property type="protein sequence ID" value="GFK93571.1"/>
    <property type="molecule type" value="Genomic_DNA"/>
</dbReference>
<reference evidence="1 2" key="2">
    <citation type="submission" date="2020-05" db="EMBL/GenBank/DDBJ databases">
        <title>Draft genome sequence of Desulfovibrio sp. strainFSS-1.</title>
        <authorList>
            <person name="Shimoshige H."/>
            <person name="Kobayashi H."/>
            <person name="Maekawa T."/>
        </authorList>
    </citation>
    <scope>NUCLEOTIDE SEQUENCE [LARGE SCALE GENOMIC DNA]</scope>
    <source>
        <strain evidence="1 2">SIID29052-01</strain>
    </source>
</reference>
<keyword evidence="2" id="KW-1185">Reference proteome</keyword>
<reference evidence="1 2" key="1">
    <citation type="submission" date="2020-04" db="EMBL/GenBank/DDBJ databases">
        <authorList>
            <consortium name="Desulfovibrio sp. FSS-1 genome sequencing consortium"/>
            <person name="Shimoshige H."/>
            <person name="Kobayashi H."/>
            <person name="Maekawa T."/>
        </authorList>
    </citation>
    <scope>NUCLEOTIDE SEQUENCE [LARGE SCALE GENOMIC DNA]</scope>
    <source>
        <strain evidence="1 2">SIID29052-01</strain>
    </source>
</reference>
<evidence type="ECO:0000313" key="2">
    <source>
        <dbReference type="Proteomes" id="UP000494245"/>
    </source>
</evidence>
<dbReference type="RefSeq" id="WP_173082736.1">
    <property type="nucleotide sequence ID" value="NZ_BLTE01000005.1"/>
</dbReference>
<name>A0A6V8LSL8_9BACT</name>
<gene>
    <name evidence="1" type="ORF">NNJEOMEG_01405</name>
</gene>
<evidence type="ECO:0000313" key="1">
    <source>
        <dbReference type="EMBL" id="GFK93571.1"/>
    </source>
</evidence>
<dbReference type="Proteomes" id="UP000494245">
    <property type="component" value="Unassembled WGS sequence"/>
</dbReference>
<comment type="caution">
    <text evidence="1">The sequence shown here is derived from an EMBL/GenBank/DDBJ whole genome shotgun (WGS) entry which is preliminary data.</text>
</comment>
<sequence length="229" mass="25960">MKPDKLTAAQRRAIMDDLLGRFVWPVEEEYMHEAFEVVTDAARRKHVVLWPRESARAEPPFGRWLHEMAHALLAESVHPQFRKPFFSKETAAPVRATYTPLFEAALDWYVQALLMDVAPGPQGADLDERFRMSAHMLRQGHALPSVEFVADAGLALASFKRWRGLEIDTQGKLNLVVRAFGRAAPEKPTLFGLQSLSRGLMEAFGLHTARLVCERGFERWRVEALKPTG</sequence>
<dbReference type="AlphaFoldDB" id="A0A6V8LSL8"/>